<reference evidence="1 2" key="1">
    <citation type="submission" date="2019-06" db="EMBL/GenBank/DDBJ databases">
        <title>Genomic Encyclopedia of Archaeal and Bacterial Type Strains, Phase II (KMG-II): from individual species to whole genera.</title>
        <authorList>
            <person name="Goeker M."/>
        </authorList>
    </citation>
    <scope>NUCLEOTIDE SEQUENCE [LARGE SCALE GENOMIC DNA]</scope>
    <source>
        <strain evidence="1 2">DSM 18423</strain>
    </source>
</reference>
<sequence length="465" mass="49900">MIRHCIFVPVLAGIAIAAAGCGRDIPQERHSYVREATAVEIAALRERQDPLNRSQRQRLEQGEQTEIRRALRFAELVSSSDTAFAGVGFVPGGEMGYAIARDGAGGLFPSTQATLPLEAIATRLDRVIAAGPRGHTLVGVTNAGTLMAWNTENTSQQVVLRPQQSTFSQIRTFDVQALSGTHRIATAVEGGRLEIWDLRSGDRVDMTRLTDEQPRLIARGSRPGQVIFGTNTGEVRVWRGGSGFGLLFATNGPILDLEIDPTGRFVLAAAKDGTVHLRRCCTSGAQQVAAFPFAAREVLFSPDGSQALALPARGAPLLIDTATGEALRLAVATRLRGHDPQFLGAHGGFAMRLGTNGLGIWTLPDRLAPAQFLPRSAPGHGVVAHAISVKHDLVILGTGSNRVEYWSLSRRVYLSDAVHSDAGISEIHVDPSGKRVMVAFADRRVIAFDIDPAQSSPIRIQSNAR</sequence>
<organism evidence="1 2">
    <name type="scientific">Roseinatronobacter monicus</name>
    <dbReference type="NCBI Taxonomy" id="393481"/>
    <lineage>
        <taxon>Bacteria</taxon>
        <taxon>Pseudomonadati</taxon>
        <taxon>Pseudomonadota</taxon>
        <taxon>Alphaproteobacteria</taxon>
        <taxon>Rhodobacterales</taxon>
        <taxon>Paracoccaceae</taxon>
        <taxon>Roseinatronobacter</taxon>
    </lineage>
</organism>
<dbReference type="InterPro" id="IPR015943">
    <property type="entry name" value="WD40/YVTN_repeat-like_dom_sf"/>
</dbReference>
<evidence type="ECO:0008006" key="3">
    <source>
        <dbReference type="Google" id="ProtNLM"/>
    </source>
</evidence>
<name>A0A543K4G5_9RHOB</name>
<gene>
    <name evidence="1" type="ORF">BD293_4282</name>
</gene>
<dbReference type="PROSITE" id="PS51257">
    <property type="entry name" value="PROKAR_LIPOPROTEIN"/>
    <property type="match status" value="1"/>
</dbReference>
<evidence type="ECO:0000313" key="2">
    <source>
        <dbReference type="Proteomes" id="UP000320582"/>
    </source>
</evidence>
<dbReference type="PANTHER" id="PTHR19842:SF0">
    <property type="entry name" value="TARGET OF RAPAMYCIN COMPLEX SUBUNIT LST8"/>
    <property type="match status" value="1"/>
</dbReference>
<dbReference type="GO" id="GO:0031931">
    <property type="term" value="C:TORC1 complex"/>
    <property type="evidence" value="ECO:0007669"/>
    <property type="project" value="InterPro"/>
</dbReference>
<dbReference type="SUPFAM" id="SSF69322">
    <property type="entry name" value="Tricorn protease domain 2"/>
    <property type="match status" value="1"/>
</dbReference>
<protein>
    <recommendedName>
        <fullName evidence="3">WD40 repeat protein</fullName>
    </recommendedName>
</protein>
<dbReference type="GO" id="GO:0031932">
    <property type="term" value="C:TORC2 complex"/>
    <property type="evidence" value="ECO:0007669"/>
    <property type="project" value="InterPro"/>
</dbReference>
<dbReference type="Proteomes" id="UP000320582">
    <property type="component" value="Unassembled WGS sequence"/>
</dbReference>
<comment type="caution">
    <text evidence="1">The sequence shown here is derived from an EMBL/GenBank/DDBJ whole genome shotgun (WGS) entry which is preliminary data.</text>
</comment>
<dbReference type="Gene3D" id="2.130.10.10">
    <property type="entry name" value="YVTN repeat-like/Quinoprotein amine dehydrogenase"/>
    <property type="match status" value="2"/>
</dbReference>
<evidence type="ECO:0000313" key="1">
    <source>
        <dbReference type="EMBL" id="TQM89963.1"/>
    </source>
</evidence>
<dbReference type="InterPro" id="IPR037588">
    <property type="entry name" value="MLST8"/>
</dbReference>
<accession>A0A543K4G5</accession>
<dbReference type="GO" id="GO:0032956">
    <property type="term" value="P:regulation of actin cytoskeleton organization"/>
    <property type="evidence" value="ECO:0007669"/>
    <property type="project" value="TreeGrafter"/>
</dbReference>
<keyword evidence="2" id="KW-1185">Reference proteome</keyword>
<dbReference type="AlphaFoldDB" id="A0A543K4G5"/>
<dbReference type="GO" id="GO:0031929">
    <property type="term" value="P:TOR signaling"/>
    <property type="evidence" value="ECO:0007669"/>
    <property type="project" value="InterPro"/>
</dbReference>
<dbReference type="RefSeq" id="WP_142085568.1">
    <property type="nucleotide sequence ID" value="NZ_VFPT01000004.1"/>
</dbReference>
<dbReference type="EMBL" id="VFPT01000004">
    <property type="protein sequence ID" value="TQM89963.1"/>
    <property type="molecule type" value="Genomic_DNA"/>
</dbReference>
<dbReference type="PANTHER" id="PTHR19842">
    <property type="entry name" value="G BETA-LIKE PROTEIN GBL"/>
    <property type="match status" value="1"/>
</dbReference>
<proteinExistence type="predicted"/>
<dbReference type="OrthoDB" id="235631at2"/>